<dbReference type="AlphaFoldDB" id="A0A1A6C792"/>
<evidence type="ECO:0000313" key="1">
    <source>
        <dbReference type="EMBL" id="OBS10427.1"/>
    </source>
</evidence>
<dbReference type="EMBL" id="JQSG02000001">
    <property type="protein sequence ID" value="OBS10427.1"/>
    <property type="molecule type" value="Genomic_DNA"/>
</dbReference>
<dbReference type="RefSeq" id="WP_038087301.1">
    <property type="nucleotide sequence ID" value="NZ_JQSG02000001.1"/>
</dbReference>
<proteinExistence type="predicted"/>
<name>A0A1A6C792_9GAMM</name>
<evidence type="ECO:0008006" key="3">
    <source>
        <dbReference type="Google" id="ProtNLM"/>
    </source>
</evidence>
<sequence length="74" mass="8002">MRSAYFDEATSSLDALTSEHFAATINQLKGQMTMLFITHALPKSLQVDEIVHIGKSTPSTQCTNGQPAFDTGTV</sequence>
<protein>
    <recommendedName>
        <fullName evidence="3">ABC transporter ATP-binding protein</fullName>
    </recommendedName>
</protein>
<reference evidence="1 2" key="1">
    <citation type="journal article" date="2014" name="Genome Announc.">
        <title>Draft Genome Sequence of the Iron-Oxidizing, Acidophilic, and Halotolerant 'Thiobacillus prosperus' Type Strain DSM 5130.</title>
        <authorList>
            <person name="Ossandon F.J."/>
            <person name="Cardenas J.P."/>
            <person name="Corbett M."/>
            <person name="Quatrini R."/>
            <person name="Holmes D.S."/>
            <person name="Watkin E."/>
        </authorList>
    </citation>
    <scope>NUCLEOTIDE SEQUENCE [LARGE SCALE GENOMIC DNA]</scope>
    <source>
        <strain evidence="1 2">DSM 5130</strain>
    </source>
</reference>
<dbReference type="Proteomes" id="UP000029273">
    <property type="component" value="Unassembled WGS sequence"/>
</dbReference>
<dbReference type="InterPro" id="IPR027417">
    <property type="entry name" value="P-loop_NTPase"/>
</dbReference>
<dbReference type="Gene3D" id="3.40.50.300">
    <property type="entry name" value="P-loop containing nucleotide triphosphate hydrolases"/>
    <property type="match status" value="1"/>
</dbReference>
<dbReference type="SUPFAM" id="SSF52540">
    <property type="entry name" value="P-loop containing nucleoside triphosphate hydrolases"/>
    <property type="match status" value="1"/>
</dbReference>
<organism evidence="1 2">
    <name type="scientific">Acidihalobacter prosperus</name>
    <dbReference type="NCBI Taxonomy" id="160660"/>
    <lineage>
        <taxon>Bacteria</taxon>
        <taxon>Pseudomonadati</taxon>
        <taxon>Pseudomonadota</taxon>
        <taxon>Gammaproteobacteria</taxon>
        <taxon>Chromatiales</taxon>
        <taxon>Ectothiorhodospiraceae</taxon>
        <taxon>Acidihalobacter</taxon>
    </lineage>
</organism>
<accession>A0A1A6C792</accession>
<gene>
    <name evidence="1" type="ORF">Thpro_020143</name>
</gene>
<evidence type="ECO:0000313" key="2">
    <source>
        <dbReference type="Proteomes" id="UP000029273"/>
    </source>
</evidence>
<comment type="caution">
    <text evidence="1">The sequence shown here is derived from an EMBL/GenBank/DDBJ whole genome shotgun (WGS) entry which is preliminary data.</text>
</comment>
<keyword evidence="2" id="KW-1185">Reference proteome</keyword>